<evidence type="ECO:0000313" key="3">
    <source>
        <dbReference type="Proteomes" id="UP000319148"/>
    </source>
</evidence>
<gene>
    <name evidence="2" type="ORF">FIV46_01770</name>
</gene>
<reference evidence="3" key="1">
    <citation type="submission" date="2019-06" db="EMBL/GenBank/DDBJ databases">
        <title>The complete genome of Emcibacter congregatus ZYLT.</title>
        <authorList>
            <person name="Zhao Z."/>
        </authorList>
    </citation>
    <scope>NUCLEOTIDE SEQUENCE [LARGE SCALE GENOMIC DNA]</scope>
    <source>
        <strain evidence="3">MCCC 1A06723</strain>
    </source>
</reference>
<evidence type="ECO:0000313" key="2">
    <source>
        <dbReference type="EMBL" id="TPD62833.1"/>
    </source>
</evidence>
<organism evidence="2 3">
    <name type="scientific">Emcibacter nanhaiensis</name>
    <dbReference type="NCBI Taxonomy" id="1505037"/>
    <lineage>
        <taxon>Bacteria</taxon>
        <taxon>Pseudomonadati</taxon>
        <taxon>Pseudomonadota</taxon>
        <taxon>Alphaproteobacteria</taxon>
        <taxon>Emcibacterales</taxon>
        <taxon>Emcibacteraceae</taxon>
        <taxon>Emcibacter</taxon>
    </lineage>
</organism>
<evidence type="ECO:0000259" key="1">
    <source>
        <dbReference type="Pfam" id="PF10135"/>
    </source>
</evidence>
<dbReference type="EMBL" id="VFIY01000004">
    <property type="protein sequence ID" value="TPD62833.1"/>
    <property type="molecule type" value="Genomic_DNA"/>
</dbReference>
<proteinExistence type="predicted"/>
<keyword evidence="3" id="KW-1185">Reference proteome</keyword>
<dbReference type="OrthoDB" id="7862954at2"/>
<dbReference type="Pfam" id="PF10135">
    <property type="entry name" value="Rod-binding"/>
    <property type="match status" value="1"/>
</dbReference>
<accession>A0A501PQU0</accession>
<comment type="caution">
    <text evidence="2">The sequence shown here is derived from an EMBL/GenBank/DDBJ whole genome shotgun (WGS) entry which is preliminary data.</text>
</comment>
<protein>
    <recommendedName>
        <fullName evidence="1">Flagellar protein FlgJ N-terminal domain-containing protein</fullName>
    </recommendedName>
</protein>
<dbReference type="RefSeq" id="WP_139938083.1">
    <property type="nucleotide sequence ID" value="NZ_JBHSYP010000022.1"/>
</dbReference>
<dbReference type="Proteomes" id="UP000319148">
    <property type="component" value="Unassembled WGS sequence"/>
</dbReference>
<feature type="domain" description="Flagellar protein FlgJ N-terminal" evidence="1">
    <location>
        <begin position="48"/>
        <end position="93"/>
    </location>
</feature>
<name>A0A501PQU0_9PROT</name>
<dbReference type="InterPro" id="IPR019301">
    <property type="entry name" value="Flagellar_prot_FlgJ_N"/>
</dbReference>
<dbReference type="AlphaFoldDB" id="A0A501PQU0"/>
<sequence length="106" mass="11457">METNIFTLPAKASLRQAVNAPQTVQQKAARKAADEFEAVFLADILKNMSVGLDPNGPFGGGHSEEMFKDMLNEQIANSISRNGGIGLSDAVYREILKAQEAAPHQE</sequence>